<dbReference type="GO" id="GO:0015344">
    <property type="term" value="F:siderophore uptake transmembrane transporter activity"/>
    <property type="evidence" value="ECO:0007669"/>
    <property type="project" value="TreeGrafter"/>
</dbReference>
<feature type="domain" description="TonB-dependent receptor-like beta-barrel" evidence="16">
    <location>
        <begin position="246"/>
        <end position="726"/>
    </location>
</feature>
<evidence type="ECO:0000256" key="7">
    <source>
        <dbReference type="ARBA" id="ARBA00023004"/>
    </source>
</evidence>
<dbReference type="PROSITE" id="PS52016">
    <property type="entry name" value="TONB_DEPENDENT_REC_3"/>
    <property type="match status" value="1"/>
</dbReference>
<evidence type="ECO:0000256" key="3">
    <source>
        <dbReference type="ARBA" id="ARBA00022452"/>
    </source>
</evidence>
<keyword evidence="6 15" id="KW-0732">Signal</keyword>
<keyword evidence="10 12" id="KW-0472">Membrane</keyword>
<evidence type="ECO:0000256" key="4">
    <source>
        <dbReference type="ARBA" id="ARBA00022496"/>
    </source>
</evidence>
<dbReference type="InterPro" id="IPR036942">
    <property type="entry name" value="Beta-barrel_TonB_sf"/>
</dbReference>
<evidence type="ECO:0000259" key="16">
    <source>
        <dbReference type="Pfam" id="PF00593"/>
    </source>
</evidence>
<comment type="similarity">
    <text evidence="12 14">Belongs to the TonB-dependent receptor family.</text>
</comment>
<dbReference type="SUPFAM" id="SSF56935">
    <property type="entry name" value="Porins"/>
    <property type="match status" value="1"/>
</dbReference>
<keyword evidence="8" id="KW-0406">Ion transport</keyword>
<feature type="signal peptide" evidence="15">
    <location>
        <begin position="1"/>
        <end position="27"/>
    </location>
</feature>
<evidence type="ECO:0000256" key="12">
    <source>
        <dbReference type="PROSITE-ProRule" id="PRU01360"/>
    </source>
</evidence>
<keyword evidence="7" id="KW-0408">Iron</keyword>
<proteinExistence type="inferred from homology"/>
<dbReference type="PROSITE" id="PS01156">
    <property type="entry name" value="TONB_DEPENDENT_REC_2"/>
    <property type="match status" value="1"/>
</dbReference>
<evidence type="ECO:0000259" key="17">
    <source>
        <dbReference type="Pfam" id="PF07715"/>
    </source>
</evidence>
<dbReference type="Proteomes" id="UP000675747">
    <property type="component" value="Unassembled WGS sequence"/>
</dbReference>
<reference evidence="18" key="2">
    <citation type="submission" date="2021-04" db="EMBL/GenBank/DDBJ databases">
        <authorList>
            <person name="Karlyshev A.V."/>
        </authorList>
    </citation>
    <scope>NUCLEOTIDE SEQUENCE</scope>
    <source>
        <strain evidence="18">LMG 29479</strain>
    </source>
</reference>
<evidence type="ECO:0000256" key="11">
    <source>
        <dbReference type="ARBA" id="ARBA00023237"/>
    </source>
</evidence>
<dbReference type="Pfam" id="PF00593">
    <property type="entry name" value="TonB_dep_Rec_b-barrel"/>
    <property type="match status" value="1"/>
</dbReference>
<keyword evidence="5 12" id="KW-0812">Transmembrane</keyword>
<reference evidence="19 20" key="1">
    <citation type="journal article" date="2021" name="Microbiol. Resour. Announc.">
        <title>Draft Genome Sequence of Coralloluteibacterium stylophorae LMG 29479T.</title>
        <authorList>
            <person name="Karlyshev A.V."/>
            <person name="Kudryashova E.B."/>
            <person name="Ariskina E.V."/>
            <person name="Conroy A.P."/>
            <person name="Abidueva E.Y."/>
        </authorList>
    </citation>
    <scope>NUCLEOTIDE SEQUENCE [LARGE SCALE GENOMIC DNA]</scope>
    <source>
        <strain evidence="19 20">LMG 29479</strain>
    </source>
</reference>
<protein>
    <submittedName>
        <fullName evidence="18">TonB-dependent receptor</fullName>
    </submittedName>
</protein>
<dbReference type="PANTHER" id="PTHR32552">
    <property type="entry name" value="FERRICHROME IRON RECEPTOR-RELATED"/>
    <property type="match status" value="1"/>
</dbReference>
<evidence type="ECO:0000313" key="19">
    <source>
        <dbReference type="EMBL" id="MBS7456936.1"/>
    </source>
</evidence>
<evidence type="ECO:0000256" key="5">
    <source>
        <dbReference type="ARBA" id="ARBA00022692"/>
    </source>
</evidence>
<dbReference type="Gene3D" id="2.40.170.20">
    <property type="entry name" value="TonB-dependent receptor, beta-barrel domain"/>
    <property type="match status" value="1"/>
</dbReference>
<dbReference type="AlphaFoldDB" id="A0A8J7VSY4"/>
<evidence type="ECO:0000256" key="14">
    <source>
        <dbReference type="RuleBase" id="RU003357"/>
    </source>
</evidence>
<evidence type="ECO:0000256" key="15">
    <source>
        <dbReference type="SAM" id="SignalP"/>
    </source>
</evidence>
<evidence type="ECO:0000256" key="6">
    <source>
        <dbReference type="ARBA" id="ARBA00022729"/>
    </source>
</evidence>
<feature type="chain" id="PRO_5042774181" evidence="15">
    <location>
        <begin position="28"/>
        <end position="768"/>
    </location>
</feature>
<accession>A0A8J7VSY4</accession>
<keyword evidence="3 12" id="KW-1134">Transmembrane beta strand</keyword>
<dbReference type="EMBL" id="JAGQFT010000008">
    <property type="protein sequence ID" value="MBR0561374.1"/>
    <property type="molecule type" value="Genomic_DNA"/>
</dbReference>
<comment type="caution">
    <text evidence="18">The sequence shown here is derived from an EMBL/GenBank/DDBJ whole genome shotgun (WGS) entry which is preliminary data.</text>
</comment>
<evidence type="ECO:0000313" key="18">
    <source>
        <dbReference type="EMBL" id="MBR0561374.1"/>
    </source>
</evidence>
<feature type="domain" description="TonB-dependent receptor plug" evidence="17">
    <location>
        <begin position="62"/>
        <end position="172"/>
    </location>
</feature>
<dbReference type="GO" id="GO:0009279">
    <property type="term" value="C:cell outer membrane"/>
    <property type="evidence" value="ECO:0007669"/>
    <property type="project" value="UniProtKB-SubCell"/>
</dbReference>
<sequence>MPHRSHALPLRPLALAVAAVVSLPLCAAEPAQPEADAASTAVAAALPPQQMSAITVVASGETRQVQRIGERELEAATPGTSPLKVLDQLPGVQFQAADPWGNYEWATQITLHGFDQSRLGFTLDGIPLGNMGYGVSNGLHASRAIITENVASVELAQGAGALGTASNSNLGGTIQYFSDDPGMDPGVRVAQTFGSDDTRRTFARLDTGDHGGFSAYLAGVDGSTDKWKGFDDQAYQQVNLKGVYAWGDSRLSLYVDTSRRREYDYMDLSLTSQRELGWEWDYLIPDWEMALQIADALAGNGTYPEELDGLPEGYSKADAAYYLGGGIRNDDLAALAGSFALADGIALDTTAYYHGNRGEGLWVTPYTPSPNGVPLSMRTTDYGLDRYGGLAALKLDLGMHRIELGTWLENYDNDQQRNFFGLDADGFTDLFNFYSSYEPFLRGFYQHYEVKTRMAYVQDSMRFLGDRLGVTVGAKALETTTEATSRVASGSNAQGRIEASDHFLPQAGVNWRLGGGQEIYASVAQNQANYGYTPFGQAQASFDATVDALEPEASTTYQFGYRVQGAAYEISADLYRTDFDNRLLSISPCSAIQTCASIISNVGSVRSQGVDLALLWRPVEGLRWLNSLSYNDITYQDDYVSGGEVVATEGKRVVGIPEWMFSSTASWTVGAWRASLDGKYVGERELSYLNDSHTPSYWLVDAGLDYDFGRIGAIDDLRVGLNVTNLGDKRYFSSTGTAGYQVSDPDGFNQTLMVGAPRQAFLSVDARF</sequence>
<dbReference type="InterPro" id="IPR039426">
    <property type="entry name" value="TonB-dep_rcpt-like"/>
</dbReference>
<organism evidence="18">
    <name type="scientific">Coralloluteibacterium stylophorae</name>
    <dbReference type="NCBI Taxonomy" id="1776034"/>
    <lineage>
        <taxon>Bacteria</taxon>
        <taxon>Pseudomonadati</taxon>
        <taxon>Pseudomonadota</taxon>
        <taxon>Gammaproteobacteria</taxon>
        <taxon>Lysobacterales</taxon>
        <taxon>Lysobacteraceae</taxon>
        <taxon>Coralloluteibacterium</taxon>
    </lineage>
</organism>
<evidence type="ECO:0000256" key="1">
    <source>
        <dbReference type="ARBA" id="ARBA00004571"/>
    </source>
</evidence>
<evidence type="ECO:0000256" key="8">
    <source>
        <dbReference type="ARBA" id="ARBA00023065"/>
    </source>
</evidence>
<name>A0A8J7VSY4_9GAMM</name>
<comment type="subcellular location">
    <subcellularLocation>
        <location evidence="1 12">Cell outer membrane</location>
        <topology evidence="1 12">Multi-pass membrane protein</topology>
    </subcellularLocation>
</comment>
<dbReference type="Gene3D" id="2.170.130.10">
    <property type="entry name" value="TonB-dependent receptor, plug domain"/>
    <property type="match status" value="1"/>
</dbReference>
<evidence type="ECO:0000256" key="13">
    <source>
        <dbReference type="PROSITE-ProRule" id="PRU10144"/>
    </source>
</evidence>
<evidence type="ECO:0000313" key="20">
    <source>
        <dbReference type="Proteomes" id="UP000675747"/>
    </source>
</evidence>
<keyword evidence="4" id="KW-0410">Iron transport</keyword>
<keyword evidence="20" id="KW-1185">Reference proteome</keyword>
<dbReference type="InterPro" id="IPR000531">
    <property type="entry name" value="Beta-barrel_TonB"/>
</dbReference>
<dbReference type="InterPro" id="IPR037066">
    <property type="entry name" value="Plug_dom_sf"/>
</dbReference>
<evidence type="ECO:0000256" key="10">
    <source>
        <dbReference type="ARBA" id="ARBA00023136"/>
    </source>
</evidence>
<dbReference type="RefSeq" id="WP_211925339.1">
    <property type="nucleotide sequence ID" value="NZ_JAGQFT020000004.1"/>
</dbReference>
<dbReference type="EMBL" id="JAGQFT020000004">
    <property type="protein sequence ID" value="MBS7456936.1"/>
    <property type="molecule type" value="Genomic_DNA"/>
</dbReference>
<keyword evidence="2 12" id="KW-0813">Transport</keyword>
<keyword evidence="11 12" id="KW-0998">Cell outer membrane</keyword>
<feature type="short sequence motif" description="TonB C-terminal box" evidence="13">
    <location>
        <begin position="751"/>
        <end position="768"/>
    </location>
</feature>
<evidence type="ECO:0000256" key="9">
    <source>
        <dbReference type="ARBA" id="ARBA00023077"/>
    </source>
</evidence>
<keyword evidence="18" id="KW-0675">Receptor</keyword>
<keyword evidence="9 14" id="KW-0798">TonB box</keyword>
<gene>
    <name evidence="19" type="ORF">KB893_007290</name>
    <name evidence="18" type="ORF">KB893_02390</name>
</gene>
<dbReference type="Pfam" id="PF07715">
    <property type="entry name" value="Plug"/>
    <property type="match status" value="1"/>
</dbReference>
<dbReference type="PANTHER" id="PTHR32552:SF89">
    <property type="entry name" value="CATECHOLATE SIDEROPHORE RECEPTOR FIU"/>
    <property type="match status" value="1"/>
</dbReference>
<evidence type="ECO:0000256" key="2">
    <source>
        <dbReference type="ARBA" id="ARBA00022448"/>
    </source>
</evidence>
<dbReference type="InterPro" id="IPR010917">
    <property type="entry name" value="TonB_rcpt_CS"/>
</dbReference>
<dbReference type="InterPro" id="IPR012910">
    <property type="entry name" value="Plug_dom"/>
</dbReference>